<keyword evidence="2" id="KW-1185">Reference proteome</keyword>
<reference evidence="2" key="1">
    <citation type="submission" date="2016-11" db="EMBL/GenBank/DDBJ databases">
        <authorList>
            <person name="Varghese N."/>
            <person name="Submissions S."/>
        </authorList>
    </citation>
    <scope>NUCLEOTIDE SEQUENCE [LARGE SCALE GENOMIC DNA]</scope>
    <source>
        <strain evidence="2">DSM 29326</strain>
    </source>
</reference>
<accession>A0A1M4V4S8</accession>
<dbReference type="PROSITE" id="PS51257">
    <property type="entry name" value="PROKAR_LIPOPROTEIN"/>
    <property type="match status" value="1"/>
</dbReference>
<gene>
    <name evidence="1" type="ORF">SAMN05444339_101946</name>
</gene>
<name>A0A1M4V4S8_LOKAT</name>
<protein>
    <recommendedName>
        <fullName evidence="3">Transferrin-binding protein B C-lobe/N-lobe beta barrel domain-containing protein</fullName>
    </recommendedName>
</protein>
<dbReference type="EMBL" id="FQUE01000001">
    <property type="protein sequence ID" value="SHE63920.1"/>
    <property type="molecule type" value="Genomic_DNA"/>
</dbReference>
<proteinExistence type="predicted"/>
<dbReference type="AlphaFoldDB" id="A0A1M4V4S8"/>
<organism evidence="1 2">
    <name type="scientific">Loktanella atrilutea</name>
    <dbReference type="NCBI Taxonomy" id="366533"/>
    <lineage>
        <taxon>Bacteria</taxon>
        <taxon>Pseudomonadati</taxon>
        <taxon>Pseudomonadota</taxon>
        <taxon>Alphaproteobacteria</taxon>
        <taxon>Rhodobacterales</taxon>
        <taxon>Roseobacteraceae</taxon>
        <taxon>Loktanella</taxon>
    </lineage>
</organism>
<dbReference type="Proteomes" id="UP000183987">
    <property type="component" value="Unassembled WGS sequence"/>
</dbReference>
<evidence type="ECO:0008006" key="3">
    <source>
        <dbReference type="Google" id="ProtNLM"/>
    </source>
</evidence>
<dbReference type="RefSeq" id="WP_072855979.1">
    <property type="nucleotide sequence ID" value="NZ_FQUE01000001.1"/>
</dbReference>
<evidence type="ECO:0000313" key="2">
    <source>
        <dbReference type="Proteomes" id="UP000183987"/>
    </source>
</evidence>
<sequence>MRASGLILSLTLLAGCGGGGGTGSPAGLTPANIDDGLNGLPVSDPTLLPVSGRAEYNGYMRARLPTGPDGARVEHLGDLRLDVNFAAAFDQIRGEASGFEARDAIPLDGTLAITKGNIYRDTDPTAAYSFDGDVDGTLRQGTTPYRIDASIEGEFLGTGQTAVSGLLFGDVTGPEGLDVFDGSFAGTRRAD</sequence>
<dbReference type="OrthoDB" id="7650806at2"/>
<evidence type="ECO:0000313" key="1">
    <source>
        <dbReference type="EMBL" id="SHE63920.1"/>
    </source>
</evidence>